<accession>A0AAV4C486</accession>
<proteinExistence type="predicted"/>
<reference evidence="2 3" key="1">
    <citation type="journal article" date="2021" name="Elife">
        <title>Chloroplast acquisition without the gene transfer in kleptoplastic sea slugs, Plakobranchus ocellatus.</title>
        <authorList>
            <person name="Maeda T."/>
            <person name="Takahashi S."/>
            <person name="Yoshida T."/>
            <person name="Shimamura S."/>
            <person name="Takaki Y."/>
            <person name="Nagai Y."/>
            <person name="Toyoda A."/>
            <person name="Suzuki Y."/>
            <person name="Arimoto A."/>
            <person name="Ishii H."/>
            <person name="Satoh N."/>
            <person name="Nishiyama T."/>
            <person name="Hasebe M."/>
            <person name="Maruyama T."/>
            <person name="Minagawa J."/>
            <person name="Obokata J."/>
            <person name="Shigenobu S."/>
        </authorList>
    </citation>
    <scope>NUCLEOTIDE SEQUENCE [LARGE SCALE GENOMIC DNA]</scope>
</reference>
<evidence type="ECO:0000313" key="3">
    <source>
        <dbReference type="Proteomes" id="UP000735302"/>
    </source>
</evidence>
<sequence length="111" mass="10918">MMPTARSIGALEETAATVSTARSVAAPGQTAAAVSTARPGSRWWGSNPLQNGHCRPQGSLTSHCATEVSVIVVAVAVAAVATIVAAVVAPAAAIVGGLVSIKASPEANMIT</sequence>
<name>A0AAV4C486_9GAST</name>
<evidence type="ECO:0000313" key="2">
    <source>
        <dbReference type="EMBL" id="GFO26206.1"/>
    </source>
</evidence>
<comment type="caution">
    <text evidence="2">The sequence shown here is derived from an EMBL/GenBank/DDBJ whole genome shotgun (WGS) entry which is preliminary data.</text>
</comment>
<dbReference type="Proteomes" id="UP000735302">
    <property type="component" value="Unassembled WGS sequence"/>
</dbReference>
<feature type="transmembrane region" description="Helical" evidence="1">
    <location>
        <begin position="68"/>
        <end position="101"/>
    </location>
</feature>
<keyword evidence="1" id="KW-0812">Transmembrane</keyword>
<keyword evidence="3" id="KW-1185">Reference proteome</keyword>
<organism evidence="2 3">
    <name type="scientific">Plakobranchus ocellatus</name>
    <dbReference type="NCBI Taxonomy" id="259542"/>
    <lineage>
        <taxon>Eukaryota</taxon>
        <taxon>Metazoa</taxon>
        <taxon>Spiralia</taxon>
        <taxon>Lophotrochozoa</taxon>
        <taxon>Mollusca</taxon>
        <taxon>Gastropoda</taxon>
        <taxon>Heterobranchia</taxon>
        <taxon>Euthyneura</taxon>
        <taxon>Panpulmonata</taxon>
        <taxon>Sacoglossa</taxon>
        <taxon>Placobranchoidea</taxon>
        <taxon>Plakobranchidae</taxon>
        <taxon>Plakobranchus</taxon>
    </lineage>
</organism>
<evidence type="ECO:0000256" key="1">
    <source>
        <dbReference type="SAM" id="Phobius"/>
    </source>
</evidence>
<keyword evidence="1" id="KW-1133">Transmembrane helix</keyword>
<dbReference type="AlphaFoldDB" id="A0AAV4C486"/>
<protein>
    <submittedName>
        <fullName evidence="2">Uncharacterized protein</fullName>
    </submittedName>
</protein>
<gene>
    <name evidence="2" type="ORF">PoB_005271100</name>
</gene>
<dbReference type="EMBL" id="BLXT01005798">
    <property type="protein sequence ID" value="GFO26206.1"/>
    <property type="molecule type" value="Genomic_DNA"/>
</dbReference>
<keyword evidence="1" id="KW-0472">Membrane</keyword>